<accession>A0A8J5YCB9</accession>
<dbReference type="InterPro" id="IPR033939">
    <property type="entry name" value="BCAT_family"/>
</dbReference>
<dbReference type="GO" id="GO:0004084">
    <property type="term" value="F:branched-chain-amino-acid transaminase activity"/>
    <property type="evidence" value="ECO:0007669"/>
    <property type="project" value="UniProtKB-EC"/>
</dbReference>
<dbReference type="SUPFAM" id="SSF56752">
    <property type="entry name" value="D-aminoacid aminotransferase-like PLP-dependent enzymes"/>
    <property type="match status" value="1"/>
</dbReference>
<dbReference type="OrthoDB" id="409992at2759"/>
<comment type="catalytic activity">
    <reaction evidence="9">
        <text>L-leucine + 2-oxoglutarate = 4-methyl-2-oxopentanoate + L-glutamate</text>
        <dbReference type="Rhea" id="RHEA:18321"/>
        <dbReference type="ChEBI" id="CHEBI:16810"/>
        <dbReference type="ChEBI" id="CHEBI:17865"/>
        <dbReference type="ChEBI" id="CHEBI:29985"/>
        <dbReference type="ChEBI" id="CHEBI:57427"/>
        <dbReference type="EC" id="2.6.1.42"/>
    </reaction>
</comment>
<dbReference type="PROSITE" id="PS00770">
    <property type="entry name" value="AA_TRANSFER_CLASS_4"/>
    <property type="match status" value="1"/>
</dbReference>
<keyword evidence="5 8" id="KW-0663">Pyridoxal phosphate</keyword>
<dbReference type="Gene3D" id="3.20.10.10">
    <property type="entry name" value="D-amino Acid Aminotransferase, subunit A, domain 2"/>
    <property type="match status" value="1"/>
</dbReference>
<dbReference type="FunFam" id="3.30.470.10:FF:000003">
    <property type="entry name" value="Branched-chain-amino-acid aminotransferase"/>
    <property type="match status" value="1"/>
</dbReference>
<evidence type="ECO:0000313" key="10">
    <source>
        <dbReference type="EMBL" id="KAG8478467.1"/>
    </source>
</evidence>
<dbReference type="PANTHER" id="PTHR42825:SF2">
    <property type="entry name" value="BRANCHED-CHAIN-AMINO-ACID AMINOTRANSFERASE 3, CHLOROPLASTIC-RELATED"/>
    <property type="match status" value="1"/>
</dbReference>
<gene>
    <name evidence="10" type="ORF">CXB51_028374</name>
</gene>
<keyword evidence="4 9" id="KW-0808">Transferase</keyword>
<keyword evidence="3 9" id="KW-0032">Aminotransferase</keyword>
<comment type="catalytic activity">
    <reaction evidence="9">
        <text>L-isoleucine + 2-oxoglutarate = (S)-3-methyl-2-oxopentanoate + L-glutamate</text>
        <dbReference type="Rhea" id="RHEA:24801"/>
        <dbReference type="ChEBI" id="CHEBI:16810"/>
        <dbReference type="ChEBI" id="CHEBI:29985"/>
        <dbReference type="ChEBI" id="CHEBI:35146"/>
        <dbReference type="ChEBI" id="CHEBI:58045"/>
        <dbReference type="EC" id="2.6.1.42"/>
    </reaction>
</comment>
<keyword evidence="11" id="KW-1185">Reference proteome</keyword>
<dbReference type="FunFam" id="3.20.10.10:FF:000003">
    <property type="entry name" value="Branched-chain-amino-acid aminotransferase"/>
    <property type="match status" value="1"/>
</dbReference>
<dbReference type="GO" id="GO:0009082">
    <property type="term" value="P:branched-chain amino acid biosynthetic process"/>
    <property type="evidence" value="ECO:0007669"/>
    <property type="project" value="UniProtKB-KW"/>
</dbReference>
<dbReference type="InterPro" id="IPR018300">
    <property type="entry name" value="Aminotrans_IV_CS"/>
</dbReference>
<evidence type="ECO:0000256" key="9">
    <source>
        <dbReference type="RuleBase" id="RU004517"/>
    </source>
</evidence>
<dbReference type="NCBIfam" id="TIGR01123">
    <property type="entry name" value="ilvE_II"/>
    <property type="match status" value="1"/>
</dbReference>
<dbReference type="EMBL" id="JAHUZN010000011">
    <property type="protein sequence ID" value="KAG8478467.1"/>
    <property type="molecule type" value="Genomic_DNA"/>
</dbReference>
<dbReference type="InterPro" id="IPR043132">
    <property type="entry name" value="BCAT-like_C"/>
</dbReference>
<evidence type="ECO:0000313" key="11">
    <source>
        <dbReference type="Proteomes" id="UP000701853"/>
    </source>
</evidence>
<feature type="modified residue" description="N6-(pyridoxal phosphate)lysine" evidence="6">
    <location>
        <position position="271"/>
    </location>
</feature>
<reference evidence="10 11" key="1">
    <citation type="journal article" date="2021" name="bioRxiv">
        <title>The Gossypium anomalum genome as a resource for cotton improvement and evolutionary analysis of hybrid incompatibility.</title>
        <authorList>
            <person name="Grover C.E."/>
            <person name="Yuan D."/>
            <person name="Arick M.A."/>
            <person name="Miller E.R."/>
            <person name="Hu G."/>
            <person name="Peterson D.G."/>
            <person name="Wendel J.F."/>
            <person name="Udall J.A."/>
        </authorList>
    </citation>
    <scope>NUCLEOTIDE SEQUENCE [LARGE SCALE GENOMIC DNA]</scope>
    <source>
        <strain evidence="10">JFW-Udall</strain>
        <tissue evidence="10">Leaf</tissue>
    </source>
</reference>
<dbReference type="GO" id="GO:0008652">
    <property type="term" value="P:amino acid biosynthetic process"/>
    <property type="evidence" value="ECO:0007669"/>
    <property type="project" value="UniProtKB-KW"/>
</dbReference>
<dbReference type="PIRSF" id="PIRSF006468">
    <property type="entry name" value="BCAT1"/>
    <property type="match status" value="1"/>
</dbReference>
<dbReference type="CDD" id="cd01557">
    <property type="entry name" value="BCAT_beta_family"/>
    <property type="match status" value="1"/>
</dbReference>
<comment type="similarity">
    <text evidence="2 7">Belongs to the class-IV pyridoxal-phosphate-dependent aminotransferase family.</text>
</comment>
<organism evidence="10 11">
    <name type="scientific">Gossypium anomalum</name>
    <dbReference type="NCBI Taxonomy" id="47600"/>
    <lineage>
        <taxon>Eukaryota</taxon>
        <taxon>Viridiplantae</taxon>
        <taxon>Streptophyta</taxon>
        <taxon>Embryophyta</taxon>
        <taxon>Tracheophyta</taxon>
        <taxon>Spermatophyta</taxon>
        <taxon>Magnoliopsida</taxon>
        <taxon>eudicotyledons</taxon>
        <taxon>Gunneridae</taxon>
        <taxon>Pentapetalae</taxon>
        <taxon>rosids</taxon>
        <taxon>malvids</taxon>
        <taxon>Malvales</taxon>
        <taxon>Malvaceae</taxon>
        <taxon>Malvoideae</taxon>
        <taxon>Gossypium</taxon>
    </lineage>
</organism>
<evidence type="ECO:0000256" key="8">
    <source>
        <dbReference type="RuleBase" id="RU004516"/>
    </source>
</evidence>
<keyword evidence="9" id="KW-0100">Branched-chain amino acid biosynthesis</keyword>
<dbReference type="InterPro" id="IPR036038">
    <property type="entry name" value="Aminotransferase-like"/>
</dbReference>
<dbReference type="Pfam" id="PF01063">
    <property type="entry name" value="Aminotran_4"/>
    <property type="match status" value="1"/>
</dbReference>
<keyword evidence="9" id="KW-0028">Amino-acid biosynthesis</keyword>
<evidence type="ECO:0000256" key="7">
    <source>
        <dbReference type="RuleBase" id="RU004106"/>
    </source>
</evidence>
<evidence type="ECO:0000256" key="5">
    <source>
        <dbReference type="ARBA" id="ARBA00022898"/>
    </source>
</evidence>
<dbReference type="InterPro" id="IPR001544">
    <property type="entry name" value="Aminotrans_IV"/>
</dbReference>
<evidence type="ECO:0000256" key="4">
    <source>
        <dbReference type="ARBA" id="ARBA00022679"/>
    </source>
</evidence>
<dbReference type="Proteomes" id="UP000701853">
    <property type="component" value="Chromosome 11"/>
</dbReference>
<dbReference type="InterPro" id="IPR043131">
    <property type="entry name" value="BCAT-like_N"/>
</dbReference>
<dbReference type="NCBIfam" id="NF009897">
    <property type="entry name" value="PRK13357.1"/>
    <property type="match status" value="1"/>
</dbReference>
<evidence type="ECO:0000256" key="3">
    <source>
        <dbReference type="ARBA" id="ARBA00022576"/>
    </source>
</evidence>
<comment type="cofactor">
    <cofactor evidence="1 8">
        <name>pyridoxal 5'-phosphate</name>
        <dbReference type="ChEBI" id="CHEBI:597326"/>
    </cofactor>
</comment>
<dbReference type="PANTHER" id="PTHR42825">
    <property type="entry name" value="AMINO ACID AMINOTRANSFERASE"/>
    <property type="match status" value="1"/>
</dbReference>
<protein>
    <recommendedName>
        <fullName evidence="9">Branched-chain-amino-acid aminotransferase</fullName>
        <ecNumber evidence="9">2.6.1.42</ecNumber>
    </recommendedName>
</protein>
<name>A0A8J5YCB9_9ROSI</name>
<dbReference type="InterPro" id="IPR005786">
    <property type="entry name" value="B_amino_transII"/>
</dbReference>
<proteinExistence type="inferred from homology"/>
<evidence type="ECO:0000256" key="6">
    <source>
        <dbReference type="PIRSR" id="PIRSR006468-1"/>
    </source>
</evidence>
<evidence type="ECO:0000256" key="1">
    <source>
        <dbReference type="ARBA" id="ARBA00001933"/>
    </source>
</evidence>
<dbReference type="Gene3D" id="3.30.470.10">
    <property type="match status" value="1"/>
</dbReference>
<sequence length="425" mass="46430">MESNAVLATLQPNYNILSPSRFYSSSASAAATFLPVFYPQRTRFSPPQYLKLDKQVLASASCRYVHEVKSPFENAAVLSDSYSSEASELADIEWDNLGFGLLPTDYMYMMKCSQGGNFSKGELQRFGNIELNPSAGVLNYGQGLFEGLKAYRKEDGNILLFRPEENALRMRQGAERMCMPAPTVDQFVEAVKETVLANKRWVPPPGKGSLYIRPLLMGSGAVLGLAPAPEYTFLIYVSPVGNYFKEGVAPINLIVEHELHRATPGGTGGVKTIGNYAAVLKAQSAAKAKGYSDVLYLDCVHKKYLEEVSSCNIFVVKGNVISTPAIKGTILPGITRKSIIDVARSQGFQVEERFVPVDELLDADEVFCTGTAVVVSPVGSITYKGKRVSYGVDGFGAVAQQLYSVLTRLQMGLIDDKMDWTVELS</sequence>
<dbReference type="GO" id="GO:0009507">
    <property type="term" value="C:chloroplast"/>
    <property type="evidence" value="ECO:0007669"/>
    <property type="project" value="TreeGrafter"/>
</dbReference>
<dbReference type="EC" id="2.6.1.42" evidence="9"/>
<dbReference type="AlphaFoldDB" id="A0A8J5YCB9"/>
<comment type="catalytic activity">
    <reaction evidence="9">
        <text>L-valine + 2-oxoglutarate = 3-methyl-2-oxobutanoate + L-glutamate</text>
        <dbReference type="Rhea" id="RHEA:24813"/>
        <dbReference type="ChEBI" id="CHEBI:11851"/>
        <dbReference type="ChEBI" id="CHEBI:16810"/>
        <dbReference type="ChEBI" id="CHEBI:29985"/>
        <dbReference type="ChEBI" id="CHEBI:57762"/>
        <dbReference type="EC" id="2.6.1.42"/>
    </reaction>
</comment>
<comment type="caution">
    <text evidence="10">The sequence shown here is derived from an EMBL/GenBank/DDBJ whole genome shotgun (WGS) entry which is preliminary data.</text>
</comment>
<evidence type="ECO:0000256" key="2">
    <source>
        <dbReference type="ARBA" id="ARBA00009320"/>
    </source>
</evidence>